<keyword evidence="8" id="KW-0732">Signal</keyword>
<keyword evidence="4 7" id="KW-0812">Transmembrane</keyword>
<evidence type="ECO:0000256" key="6">
    <source>
        <dbReference type="ARBA" id="ARBA00023237"/>
    </source>
</evidence>
<protein>
    <submittedName>
        <fullName evidence="10">TonB-linked SusC/RagA family outer membrane protein</fullName>
    </submittedName>
</protein>
<dbReference type="InterPro" id="IPR037066">
    <property type="entry name" value="Plug_dom_sf"/>
</dbReference>
<evidence type="ECO:0000259" key="9">
    <source>
        <dbReference type="Pfam" id="PF07715"/>
    </source>
</evidence>
<keyword evidence="3 7" id="KW-1134">Transmembrane beta strand</keyword>
<evidence type="ECO:0000256" key="7">
    <source>
        <dbReference type="PROSITE-ProRule" id="PRU01360"/>
    </source>
</evidence>
<dbReference type="Gene3D" id="2.60.40.1120">
    <property type="entry name" value="Carboxypeptidase-like, regulatory domain"/>
    <property type="match status" value="1"/>
</dbReference>
<evidence type="ECO:0000313" key="10">
    <source>
        <dbReference type="EMBL" id="MDQ1149683.1"/>
    </source>
</evidence>
<dbReference type="SUPFAM" id="SSF49464">
    <property type="entry name" value="Carboxypeptidase regulatory domain-like"/>
    <property type="match status" value="1"/>
</dbReference>
<dbReference type="InterPro" id="IPR012910">
    <property type="entry name" value="Plug_dom"/>
</dbReference>
<dbReference type="EMBL" id="JAUTBA010000001">
    <property type="protein sequence ID" value="MDQ1149683.1"/>
    <property type="molecule type" value="Genomic_DNA"/>
</dbReference>
<name>A0ABU0U627_9SPHI</name>
<dbReference type="InterPro" id="IPR023996">
    <property type="entry name" value="TonB-dep_OMP_SusC/RagA"/>
</dbReference>
<evidence type="ECO:0000256" key="2">
    <source>
        <dbReference type="ARBA" id="ARBA00022448"/>
    </source>
</evidence>
<feature type="signal peptide" evidence="8">
    <location>
        <begin position="1"/>
        <end position="17"/>
    </location>
</feature>
<keyword evidence="5 7" id="KW-0472">Membrane</keyword>
<dbReference type="Pfam" id="PF07715">
    <property type="entry name" value="Plug"/>
    <property type="match status" value="1"/>
</dbReference>
<dbReference type="InterPro" id="IPR008969">
    <property type="entry name" value="CarboxyPept-like_regulatory"/>
</dbReference>
<comment type="similarity">
    <text evidence="7">Belongs to the TonB-dependent receptor family.</text>
</comment>
<sequence>MKTIFYFFILLSFPLLASAQQTRKIRVLDSNDRPIPNVNIRLMPQNKVLKTDDLGYFSFVQDGQKQIEASAIGYSRQIVSLLLDPAIAVIRLKATSVQLDEAIVNTGYYRSDKRNLPGSFVQIDQKLLQRNPSPNIIERLEGITSGLQFDRRTNFNENTIKPSLRLRGVVSIESSSEPLIILDNFPYTGDLNQINPDDIENITVLKDASAAAIWGAKAGNGVIVLTSKKGINNTPLKLTFSASSILKDRPDLFYNRNYIPSADRVDLEQTLFDRGFYNRANPTLLPGVAALNFKYKDGLIDLSTLEQQKEILRNRDVREQAQEHLYRMSWLQRYNLQLKAGGSDFNYLLSAGFDQNNLNIVGDRDRRYTFSLNTEYNLLKKLVLNTNIRLNMNQSIHNGYSLSDLNYTRNLDGYTTFEDGDGTALPINYRYLSSYVESAEKNGLLDWSFSPIKDRNQQDLNATNRNLLLGTGLSYEIISGLNLSLKYQFQQGINTTRNLYKKDSYLVRDLVNRFTQADGTYIIPLGAILDQNNGSDQSYNWRGQLNYSRNFLKRHQINALAGAELSENKTIAEAGSRLYGYNSDNLSYQTSFDYTKYYPVRPEGSGLIPTNTATTMELTNRYISYYGNLNYVFDKMHTVSLSTRWDASNLFGVKTNQKGVPLWSIGVNEDLKNSLKLTPNWISRLNLRASYGVTGNVVNKISALPTAYVATFVFPNSLPSATLSSAGNPSLKWERINIINLGLDFAVLNGRIRGTIDYYSKDGNDLIGESFLDPTTGIFTSNGVSNVDNRINYANMITKGLDLNLSANIIQGNFRWDANLLWSYTTNKVTNYMANSAVKTSSFVSSPRPREGHSLDEIYAYPFGGLDPATGMVLTPRGDKDYTGYFNSISIDDLILVGRSFPPYQGSIRNTFTYKNFGLSFLIQWKNGFYFRRKSIDYAKLFQNSIGNIDYLDRWQKPGDEHTTIVPALPSDVNANRDSYYANVSPLVVSIRPMNYRSADFLKF</sequence>
<evidence type="ECO:0000256" key="3">
    <source>
        <dbReference type="ARBA" id="ARBA00022452"/>
    </source>
</evidence>
<dbReference type="RefSeq" id="WP_307185474.1">
    <property type="nucleotide sequence ID" value="NZ_JAUTBA010000001.1"/>
</dbReference>
<accession>A0ABU0U627</accession>
<organism evidence="10 11">
    <name type="scientific">Sphingobacterium zeae</name>
    <dbReference type="NCBI Taxonomy" id="1776859"/>
    <lineage>
        <taxon>Bacteria</taxon>
        <taxon>Pseudomonadati</taxon>
        <taxon>Bacteroidota</taxon>
        <taxon>Sphingobacteriia</taxon>
        <taxon>Sphingobacteriales</taxon>
        <taxon>Sphingobacteriaceae</taxon>
        <taxon>Sphingobacterium</taxon>
    </lineage>
</organism>
<comment type="caution">
    <text evidence="10">The sequence shown here is derived from an EMBL/GenBank/DDBJ whole genome shotgun (WGS) entry which is preliminary data.</text>
</comment>
<dbReference type="InterPro" id="IPR039426">
    <property type="entry name" value="TonB-dep_rcpt-like"/>
</dbReference>
<dbReference type="SUPFAM" id="SSF56935">
    <property type="entry name" value="Porins"/>
    <property type="match status" value="1"/>
</dbReference>
<feature type="domain" description="TonB-dependent receptor plug" evidence="9">
    <location>
        <begin position="112"/>
        <end position="222"/>
    </location>
</feature>
<keyword evidence="2 7" id="KW-0813">Transport</keyword>
<dbReference type="NCBIfam" id="TIGR04057">
    <property type="entry name" value="SusC_RagA_signa"/>
    <property type="match status" value="1"/>
</dbReference>
<evidence type="ECO:0000256" key="5">
    <source>
        <dbReference type="ARBA" id="ARBA00023136"/>
    </source>
</evidence>
<dbReference type="Gene3D" id="2.40.170.20">
    <property type="entry name" value="TonB-dependent receptor, beta-barrel domain"/>
    <property type="match status" value="1"/>
</dbReference>
<keyword evidence="6 7" id="KW-0998">Cell outer membrane</keyword>
<reference evidence="10 11" key="1">
    <citation type="submission" date="2023-07" db="EMBL/GenBank/DDBJ databases">
        <title>Functional and genomic diversity of the sorghum phyllosphere microbiome.</title>
        <authorList>
            <person name="Shade A."/>
        </authorList>
    </citation>
    <scope>NUCLEOTIDE SEQUENCE [LARGE SCALE GENOMIC DNA]</scope>
    <source>
        <strain evidence="10 11">SORGH_AS_0892</strain>
    </source>
</reference>
<dbReference type="InterPro" id="IPR036942">
    <property type="entry name" value="Beta-barrel_TonB_sf"/>
</dbReference>
<evidence type="ECO:0000313" key="11">
    <source>
        <dbReference type="Proteomes" id="UP001244640"/>
    </source>
</evidence>
<gene>
    <name evidence="10" type="ORF">QE382_001667</name>
</gene>
<dbReference type="Gene3D" id="2.170.130.10">
    <property type="entry name" value="TonB-dependent receptor, plug domain"/>
    <property type="match status" value="1"/>
</dbReference>
<proteinExistence type="inferred from homology"/>
<evidence type="ECO:0000256" key="1">
    <source>
        <dbReference type="ARBA" id="ARBA00004571"/>
    </source>
</evidence>
<dbReference type="NCBIfam" id="TIGR04056">
    <property type="entry name" value="OMP_RagA_SusC"/>
    <property type="match status" value="1"/>
</dbReference>
<keyword evidence="11" id="KW-1185">Reference proteome</keyword>
<evidence type="ECO:0000256" key="8">
    <source>
        <dbReference type="SAM" id="SignalP"/>
    </source>
</evidence>
<dbReference type="InterPro" id="IPR023997">
    <property type="entry name" value="TonB-dep_OMP_SusC/RagA_CS"/>
</dbReference>
<comment type="subcellular location">
    <subcellularLocation>
        <location evidence="1 7">Cell outer membrane</location>
        <topology evidence="1 7">Multi-pass membrane protein</topology>
    </subcellularLocation>
</comment>
<evidence type="ECO:0000256" key="4">
    <source>
        <dbReference type="ARBA" id="ARBA00022692"/>
    </source>
</evidence>
<dbReference type="PROSITE" id="PS52016">
    <property type="entry name" value="TONB_DEPENDENT_REC_3"/>
    <property type="match status" value="1"/>
</dbReference>
<dbReference type="Proteomes" id="UP001244640">
    <property type="component" value="Unassembled WGS sequence"/>
</dbReference>
<feature type="chain" id="PRO_5047139456" evidence="8">
    <location>
        <begin position="18"/>
        <end position="1004"/>
    </location>
</feature>